<evidence type="ECO:0000259" key="2">
    <source>
        <dbReference type="Pfam" id="PF22301"/>
    </source>
</evidence>
<evidence type="ECO:0000259" key="1">
    <source>
        <dbReference type="Pfam" id="PF18637"/>
    </source>
</evidence>
<dbReference type="Pfam" id="PF22301">
    <property type="entry name" value="AUDH_beta_propeller"/>
    <property type="match status" value="1"/>
</dbReference>
<dbReference type="InterPro" id="IPR040887">
    <property type="entry name" value="AUDH_Cupin"/>
</dbReference>
<dbReference type="InterPro" id="IPR054583">
    <property type="entry name" value="Beta-prop_AUDH"/>
</dbReference>
<dbReference type="AlphaFoldDB" id="A0A0C2ZZA2"/>
<organism evidence="3 4">
    <name type="scientific">Scleroderma citrinum Foug A</name>
    <dbReference type="NCBI Taxonomy" id="1036808"/>
    <lineage>
        <taxon>Eukaryota</taxon>
        <taxon>Fungi</taxon>
        <taxon>Dikarya</taxon>
        <taxon>Basidiomycota</taxon>
        <taxon>Agaricomycotina</taxon>
        <taxon>Agaricomycetes</taxon>
        <taxon>Agaricomycetidae</taxon>
        <taxon>Boletales</taxon>
        <taxon>Sclerodermatineae</taxon>
        <taxon>Sclerodermataceae</taxon>
        <taxon>Scleroderma</taxon>
    </lineage>
</organism>
<dbReference type="Gene3D" id="2.60.120.990">
    <property type="match status" value="1"/>
</dbReference>
<gene>
    <name evidence="3" type="ORF">SCLCIDRAFT_21541</name>
</gene>
<evidence type="ECO:0000313" key="3">
    <source>
        <dbReference type="EMBL" id="KIM66743.1"/>
    </source>
</evidence>
<dbReference type="OrthoDB" id="5378718at2759"/>
<dbReference type="HOGENOM" id="CLU_580271_0_0_1"/>
<dbReference type="Proteomes" id="UP000053989">
    <property type="component" value="Unassembled WGS sequence"/>
</dbReference>
<dbReference type="InParanoid" id="A0A0C2ZZA2"/>
<feature type="domain" description="Aldos-2-ulose dehydratase/isomerase (AUDH) Cupin" evidence="1">
    <location>
        <begin position="227"/>
        <end position="471"/>
    </location>
</feature>
<reference evidence="4" key="2">
    <citation type="submission" date="2015-01" db="EMBL/GenBank/DDBJ databases">
        <title>Evolutionary Origins and Diversification of the Mycorrhizal Mutualists.</title>
        <authorList>
            <consortium name="DOE Joint Genome Institute"/>
            <consortium name="Mycorrhizal Genomics Consortium"/>
            <person name="Kohler A."/>
            <person name="Kuo A."/>
            <person name="Nagy L.G."/>
            <person name="Floudas D."/>
            <person name="Copeland A."/>
            <person name="Barry K.W."/>
            <person name="Cichocki N."/>
            <person name="Veneault-Fourrey C."/>
            <person name="LaButti K."/>
            <person name="Lindquist E.A."/>
            <person name="Lipzen A."/>
            <person name="Lundell T."/>
            <person name="Morin E."/>
            <person name="Murat C."/>
            <person name="Riley R."/>
            <person name="Ohm R."/>
            <person name="Sun H."/>
            <person name="Tunlid A."/>
            <person name="Henrissat B."/>
            <person name="Grigoriev I.V."/>
            <person name="Hibbett D.S."/>
            <person name="Martin F."/>
        </authorList>
    </citation>
    <scope>NUCLEOTIDE SEQUENCE [LARGE SCALE GENOMIC DNA]</scope>
    <source>
        <strain evidence="4">Foug A</strain>
    </source>
</reference>
<keyword evidence="4" id="KW-1185">Reference proteome</keyword>
<feature type="domain" description="Aldos-2-ulose dehydratase beta-propeller" evidence="2">
    <location>
        <begin position="123"/>
        <end position="161"/>
    </location>
</feature>
<dbReference type="Pfam" id="PF18637">
    <property type="entry name" value="AUDH_Cupin"/>
    <property type="match status" value="1"/>
</dbReference>
<reference evidence="3 4" key="1">
    <citation type="submission" date="2014-04" db="EMBL/GenBank/DDBJ databases">
        <authorList>
            <consortium name="DOE Joint Genome Institute"/>
            <person name="Kuo A."/>
            <person name="Kohler A."/>
            <person name="Nagy L.G."/>
            <person name="Floudas D."/>
            <person name="Copeland A."/>
            <person name="Barry K.W."/>
            <person name="Cichocki N."/>
            <person name="Veneault-Fourrey C."/>
            <person name="LaButti K."/>
            <person name="Lindquist E.A."/>
            <person name="Lipzen A."/>
            <person name="Lundell T."/>
            <person name="Morin E."/>
            <person name="Murat C."/>
            <person name="Sun H."/>
            <person name="Tunlid A."/>
            <person name="Henrissat B."/>
            <person name="Grigoriev I.V."/>
            <person name="Hibbett D.S."/>
            <person name="Martin F."/>
            <person name="Nordberg H.P."/>
            <person name="Cantor M.N."/>
            <person name="Hua S.X."/>
        </authorList>
    </citation>
    <scope>NUCLEOTIDE SEQUENCE [LARGE SCALE GENOMIC DNA]</scope>
    <source>
        <strain evidence="3 4">Foug A</strain>
    </source>
</reference>
<evidence type="ECO:0000313" key="4">
    <source>
        <dbReference type="Proteomes" id="UP000053989"/>
    </source>
</evidence>
<accession>A0A0C2ZZA2</accession>
<name>A0A0C2ZZA2_9AGAM</name>
<proteinExistence type="predicted"/>
<protein>
    <submittedName>
        <fullName evidence="3">Uncharacterized protein</fullName>
    </submittedName>
</protein>
<sequence length="471" mass="52157">MTNPSTVSDAVDHGSVHSVDKLVATDLPDGYWLEAFPFSTASGTPPDLIGYGLGTADQLSDIKLFQNLNSVSSSGWKKTVIQQLQFPVATTYADLTGNGFNDIIICDNYGPNMDDLWSPDKHGGRVQWLQNPGTKDAKSYWTAREIGKSTGVHRVTISYLPLAEDQGIYVYTPIDLASGKFRKVKVSHASAGRLATAEFTNPNITDIASTSYYIPGFHTGPDASSIHINEAMLRVPRPTLVPHGKIPSMEMITIAGWKLTLKVLHPSAAIDLGLSAGVKVIYGSILLKDTKGVHATSRDRTWSKTGLHFLTNFTMRPIAGKSQGPFNKMSDITTENIFPALDVPANVKSMKFPEFIKVENLDWGRENFKGFEFYNMTGFHVYFDDDAMDRVVHIQAWTLGLGETTRFHNHNEKAFCEIHYCLSNGAGGSLRCFHNNDTEPVDKVELELTKAYVENKSNFLRARNMHEYGPL</sequence>
<dbReference type="EMBL" id="KN822015">
    <property type="protein sequence ID" value="KIM66743.1"/>
    <property type="molecule type" value="Genomic_DNA"/>
</dbReference>